<evidence type="ECO:0000313" key="3">
    <source>
        <dbReference type="EMBL" id="CAB3242778.1"/>
    </source>
</evidence>
<gene>
    <name evidence="3" type="ORF">APLA_LOCUS9212</name>
</gene>
<comment type="caution">
    <text evidence="3">The sequence shown here is derived from an EMBL/GenBank/DDBJ whole genome shotgun (WGS) entry which is preliminary data.</text>
</comment>
<dbReference type="InterPro" id="IPR006640">
    <property type="entry name" value="SprT-like_domain"/>
</dbReference>
<name>A0A8S1ACX8_ARCPL</name>
<accession>A0A8S1ACX8</accession>
<dbReference type="OrthoDB" id="20772at2759"/>
<organism evidence="3 4">
    <name type="scientific">Arctia plantaginis</name>
    <name type="common">Wood tiger moth</name>
    <name type="synonym">Phalaena plantaginis</name>
    <dbReference type="NCBI Taxonomy" id="874455"/>
    <lineage>
        <taxon>Eukaryota</taxon>
        <taxon>Metazoa</taxon>
        <taxon>Ecdysozoa</taxon>
        <taxon>Arthropoda</taxon>
        <taxon>Hexapoda</taxon>
        <taxon>Insecta</taxon>
        <taxon>Pterygota</taxon>
        <taxon>Neoptera</taxon>
        <taxon>Endopterygota</taxon>
        <taxon>Lepidoptera</taxon>
        <taxon>Glossata</taxon>
        <taxon>Ditrysia</taxon>
        <taxon>Noctuoidea</taxon>
        <taxon>Erebidae</taxon>
        <taxon>Arctiinae</taxon>
        <taxon>Arctia</taxon>
    </lineage>
</organism>
<dbReference type="GO" id="GO:0006974">
    <property type="term" value="P:DNA damage response"/>
    <property type="evidence" value="ECO:0007669"/>
    <property type="project" value="UniProtKB-ARBA"/>
</dbReference>
<reference evidence="3 4" key="1">
    <citation type="submission" date="2020-04" db="EMBL/GenBank/DDBJ databases">
        <authorList>
            <person name="Wallbank WR R."/>
            <person name="Pardo Diaz C."/>
            <person name="Kozak K."/>
            <person name="Martin S."/>
            <person name="Jiggins C."/>
            <person name="Moest M."/>
            <person name="Warren A I."/>
            <person name="Byers J.R.P. K."/>
            <person name="Montejo-Kovacevich G."/>
            <person name="Yen C E."/>
        </authorList>
    </citation>
    <scope>NUCLEOTIDE SEQUENCE [LARGE SCALE GENOMIC DNA]</scope>
</reference>
<keyword evidence="4" id="KW-1185">Reference proteome</keyword>
<sequence length="574" mass="65385">MDTKTTQNNQRQRYLKLSLKKSRLKATQDIKQLNRSSDVIILDESFDRLKSDSPKTVQATPKIYSPIVINDSCELSFSNELPKIHFAEKEPPSKVGNISFNCSREDMSPTGESRPSNGGWSPAQNIITATPRHDPTPSTNKDVANESQEQCSIKKIQLSQKKLLNDLYGETWKSIPKLFKAISAKYENFDIVTKKLQFEDDSSEKENIRHDLKHNKMLYLTNSEIKRKVDISSTDTDKKSKKKLYTEMVPSTPEVPKIKAIKQRNVNSTTKKSKVNKAMSVTEMVEIMKNDVDLLTKKVEDFNVTNTPVPPSVDTCRRLSFLGSLADSVPSWRCHVEAIQYRDNYKTLREQLTRRLFVEFNKGVFDNAMDADLPILWDTKLRTTAGTTTNRLIKNARGDRIRTSSIKLSTKVVDAPQRLRDTLIHELCHAATWLIDSELRAGHGPLWNKWAKRALKAYPELGEISRCHDMEIHFKYSYKCTKCGYSVQRHSKSIDVTKKCCGYCRGTFELILNKKNKDGVVVQTPARKGATNDFALYVKENYASLKDGTRTHAQVMKILGEQFSKNKGSDNLSI</sequence>
<dbReference type="Pfam" id="PF10263">
    <property type="entry name" value="SprT-like"/>
    <property type="match status" value="1"/>
</dbReference>
<protein>
    <recommendedName>
        <fullName evidence="2">SprT-like domain-containing protein</fullName>
    </recommendedName>
</protein>
<dbReference type="SMART" id="SM00731">
    <property type="entry name" value="SprT"/>
    <property type="match status" value="1"/>
</dbReference>
<dbReference type="PANTHER" id="PTHR23099">
    <property type="entry name" value="TRANSCRIPTIONAL REGULATOR"/>
    <property type="match status" value="1"/>
</dbReference>
<feature type="region of interest" description="Disordered" evidence="1">
    <location>
        <begin position="103"/>
        <end position="148"/>
    </location>
</feature>
<dbReference type="AlphaFoldDB" id="A0A8S1ACX8"/>
<dbReference type="Proteomes" id="UP000494106">
    <property type="component" value="Unassembled WGS sequence"/>
</dbReference>
<feature type="domain" description="SprT-like" evidence="2">
    <location>
        <begin position="350"/>
        <end position="511"/>
    </location>
</feature>
<feature type="compositionally biased region" description="Polar residues" evidence="1">
    <location>
        <begin position="110"/>
        <end position="128"/>
    </location>
</feature>
<evidence type="ECO:0000256" key="1">
    <source>
        <dbReference type="SAM" id="MobiDB-lite"/>
    </source>
</evidence>
<proteinExistence type="predicted"/>
<dbReference type="EMBL" id="CADEBC010000518">
    <property type="protein sequence ID" value="CAB3242778.1"/>
    <property type="molecule type" value="Genomic_DNA"/>
</dbReference>
<dbReference type="PANTHER" id="PTHR23099:SF0">
    <property type="entry name" value="GERM CELL NUCLEAR ACIDIC PROTEIN"/>
    <property type="match status" value="1"/>
</dbReference>
<dbReference type="GO" id="GO:0005634">
    <property type="term" value="C:nucleus"/>
    <property type="evidence" value="ECO:0007669"/>
    <property type="project" value="TreeGrafter"/>
</dbReference>
<feature type="compositionally biased region" description="Polar residues" evidence="1">
    <location>
        <begin position="136"/>
        <end position="148"/>
    </location>
</feature>
<evidence type="ECO:0000259" key="2">
    <source>
        <dbReference type="SMART" id="SM00731"/>
    </source>
</evidence>
<evidence type="ECO:0000313" key="4">
    <source>
        <dbReference type="Proteomes" id="UP000494106"/>
    </source>
</evidence>